<feature type="transmembrane region" description="Helical" evidence="9">
    <location>
        <begin position="20"/>
        <end position="43"/>
    </location>
</feature>
<evidence type="ECO:0000256" key="1">
    <source>
        <dbReference type="ARBA" id="ARBA00004651"/>
    </source>
</evidence>
<dbReference type="GO" id="GO:0006865">
    <property type="term" value="P:amino acid transport"/>
    <property type="evidence" value="ECO:0007669"/>
    <property type="project" value="UniProtKB-KW"/>
</dbReference>
<dbReference type="OrthoDB" id="9805999at2"/>
<evidence type="ECO:0000256" key="4">
    <source>
        <dbReference type="ARBA" id="ARBA00022475"/>
    </source>
</evidence>
<keyword evidence="3 9" id="KW-0813">Transport</keyword>
<dbReference type="InterPro" id="IPR035906">
    <property type="entry name" value="MetI-like_sf"/>
</dbReference>
<evidence type="ECO:0000256" key="6">
    <source>
        <dbReference type="ARBA" id="ARBA00022970"/>
    </source>
</evidence>
<name>A0A4R4EHC4_9BACL</name>
<dbReference type="FunFam" id="1.10.3720.10:FF:000033">
    <property type="entry name" value="Polar amino acid ABC transporter permease"/>
    <property type="match status" value="1"/>
</dbReference>
<evidence type="ECO:0000313" key="12">
    <source>
        <dbReference type="Proteomes" id="UP000295418"/>
    </source>
</evidence>
<evidence type="ECO:0000259" key="10">
    <source>
        <dbReference type="PROSITE" id="PS50928"/>
    </source>
</evidence>
<proteinExistence type="inferred from homology"/>
<protein>
    <submittedName>
        <fullName evidence="11">Amino acid ABC transporter permease</fullName>
    </submittedName>
</protein>
<keyword evidence="8 9" id="KW-0472">Membrane</keyword>
<dbReference type="Pfam" id="PF00528">
    <property type="entry name" value="BPD_transp_1"/>
    <property type="match status" value="1"/>
</dbReference>
<dbReference type="AlphaFoldDB" id="A0A4R4EHC4"/>
<gene>
    <name evidence="11" type="ORF">E0485_06585</name>
</gene>
<sequence length="219" mass="24265">MELHFDQIIDSLPILFDGIWVTLTFTLLSAVIGFIWGTVLSLIRISTIKPLVWFAMAYTSIFRGTPLLVQLFLIFFATPQLTGYSISPLEAGVLTFGLNSAAYIAEIIRGGILAVDKGQREAAVSLGIPYRKMMFSIILPQAFKTILPALVNESIALIKESSLVATIGVMDILRGAQVIQNATFLSFEPYIIAAAIYYVIVMILTTLARLLERRMRRSD</sequence>
<evidence type="ECO:0000256" key="8">
    <source>
        <dbReference type="ARBA" id="ARBA00023136"/>
    </source>
</evidence>
<keyword evidence="5 9" id="KW-0812">Transmembrane</keyword>
<feature type="transmembrane region" description="Helical" evidence="9">
    <location>
        <begin position="55"/>
        <end position="77"/>
    </location>
</feature>
<dbReference type="GO" id="GO:0043190">
    <property type="term" value="C:ATP-binding cassette (ABC) transporter complex"/>
    <property type="evidence" value="ECO:0007669"/>
    <property type="project" value="InterPro"/>
</dbReference>
<dbReference type="InterPro" id="IPR043429">
    <property type="entry name" value="ArtM/GltK/GlnP/TcyL/YhdX-like"/>
</dbReference>
<dbReference type="PROSITE" id="PS50928">
    <property type="entry name" value="ABC_TM1"/>
    <property type="match status" value="1"/>
</dbReference>
<evidence type="ECO:0000256" key="3">
    <source>
        <dbReference type="ARBA" id="ARBA00022448"/>
    </source>
</evidence>
<accession>A0A4R4EHC4</accession>
<keyword evidence="7 9" id="KW-1133">Transmembrane helix</keyword>
<keyword evidence="6" id="KW-0029">Amino-acid transport</keyword>
<keyword evidence="12" id="KW-1185">Reference proteome</keyword>
<dbReference type="Gene3D" id="1.10.3720.10">
    <property type="entry name" value="MetI-like"/>
    <property type="match status" value="1"/>
</dbReference>
<dbReference type="CDD" id="cd06261">
    <property type="entry name" value="TM_PBP2"/>
    <property type="match status" value="1"/>
</dbReference>
<dbReference type="SUPFAM" id="SSF161098">
    <property type="entry name" value="MetI-like"/>
    <property type="match status" value="1"/>
</dbReference>
<dbReference type="InterPro" id="IPR010065">
    <property type="entry name" value="AA_ABC_transptr_permease_3TM"/>
</dbReference>
<dbReference type="Proteomes" id="UP000295418">
    <property type="component" value="Unassembled WGS sequence"/>
</dbReference>
<organism evidence="11 12">
    <name type="scientific">Paenibacillus albiflavus</name>
    <dbReference type="NCBI Taxonomy" id="2545760"/>
    <lineage>
        <taxon>Bacteria</taxon>
        <taxon>Bacillati</taxon>
        <taxon>Bacillota</taxon>
        <taxon>Bacilli</taxon>
        <taxon>Bacillales</taxon>
        <taxon>Paenibacillaceae</taxon>
        <taxon>Paenibacillus</taxon>
    </lineage>
</organism>
<dbReference type="NCBIfam" id="TIGR01726">
    <property type="entry name" value="HEQRo_perm_3TM"/>
    <property type="match status" value="1"/>
</dbReference>
<comment type="caution">
    <text evidence="11">The sequence shown here is derived from an EMBL/GenBank/DDBJ whole genome shotgun (WGS) entry which is preliminary data.</text>
</comment>
<dbReference type="EMBL" id="SKFG01000004">
    <property type="protein sequence ID" value="TCZ78743.1"/>
    <property type="molecule type" value="Genomic_DNA"/>
</dbReference>
<evidence type="ECO:0000256" key="2">
    <source>
        <dbReference type="ARBA" id="ARBA00010072"/>
    </source>
</evidence>
<evidence type="ECO:0000256" key="7">
    <source>
        <dbReference type="ARBA" id="ARBA00022989"/>
    </source>
</evidence>
<reference evidence="11 12" key="1">
    <citation type="submission" date="2019-03" db="EMBL/GenBank/DDBJ databases">
        <authorList>
            <person name="Kim M.K.M."/>
        </authorList>
    </citation>
    <scope>NUCLEOTIDE SEQUENCE [LARGE SCALE GENOMIC DNA]</scope>
    <source>
        <strain evidence="11 12">18JY21-1</strain>
    </source>
</reference>
<evidence type="ECO:0000313" key="11">
    <source>
        <dbReference type="EMBL" id="TCZ78743.1"/>
    </source>
</evidence>
<dbReference type="PANTHER" id="PTHR30614">
    <property type="entry name" value="MEMBRANE COMPONENT OF AMINO ACID ABC TRANSPORTER"/>
    <property type="match status" value="1"/>
</dbReference>
<feature type="transmembrane region" description="Helical" evidence="9">
    <location>
        <begin position="190"/>
        <end position="211"/>
    </location>
</feature>
<evidence type="ECO:0000256" key="9">
    <source>
        <dbReference type="RuleBase" id="RU363032"/>
    </source>
</evidence>
<evidence type="ECO:0000256" key="5">
    <source>
        <dbReference type="ARBA" id="ARBA00022692"/>
    </source>
</evidence>
<dbReference type="InterPro" id="IPR000515">
    <property type="entry name" value="MetI-like"/>
</dbReference>
<dbReference type="PANTHER" id="PTHR30614:SF20">
    <property type="entry name" value="GLUTAMINE TRANSPORT SYSTEM PERMEASE PROTEIN GLNP"/>
    <property type="match status" value="1"/>
</dbReference>
<keyword evidence="4" id="KW-1003">Cell membrane</keyword>
<comment type="subcellular location">
    <subcellularLocation>
        <location evidence="1 9">Cell membrane</location>
        <topology evidence="1 9">Multi-pass membrane protein</topology>
    </subcellularLocation>
</comment>
<dbReference type="RefSeq" id="WP_132417193.1">
    <property type="nucleotide sequence ID" value="NZ_SKFG01000004.1"/>
</dbReference>
<feature type="domain" description="ABC transmembrane type-1" evidence="10">
    <location>
        <begin position="19"/>
        <end position="208"/>
    </location>
</feature>
<dbReference type="GO" id="GO:0022857">
    <property type="term" value="F:transmembrane transporter activity"/>
    <property type="evidence" value="ECO:0007669"/>
    <property type="project" value="InterPro"/>
</dbReference>
<comment type="similarity">
    <text evidence="2">Belongs to the binding-protein-dependent transport system permease family. HisMQ subfamily.</text>
</comment>